<dbReference type="InterPro" id="IPR037041">
    <property type="entry name" value="Trigger_fac_C_sf"/>
</dbReference>
<dbReference type="Pfam" id="PF05698">
    <property type="entry name" value="Trigger_C"/>
    <property type="match status" value="1"/>
</dbReference>
<dbReference type="InterPro" id="IPR036611">
    <property type="entry name" value="Trigger_fac_ribosome-bd_sf"/>
</dbReference>
<feature type="domain" description="PPIase FKBP-type" evidence="16">
    <location>
        <begin position="163"/>
        <end position="224"/>
    </location>
</feature>
<comment type="catalytic activity">
    <reaction evidence="1 12 13">
        <text>[protein]-peptidylproline (omega=180) = [protein]-peptidylproline (omega=0)</text>
        <dbReference type="Rhea" id="RHEA:16237"/>
        <dbReference type="Rhea" id="RHEA-COMP:10747"/>
        <dbReference type="Rhea" id="RHEA-COMP:10748"/>
        <dbReference type="ChEBI" id="CHEBI:83833"/>
        <dbReference type="ChEBI" id="CHEBI:83834"/>
        <dbReference type="EC" id="5.2.1.8"/>
    </reaction>
</comment>
<dbReference type="SUPFAM" id="SSF54534">
    <property type="entry name" value="FKBP-like"/>
    <property type="match status" value="1"/>
</dbReference>
<dbReference type="HAMAP" id="MF_00303">
    <property type="entry name" value="Trigger_factor_Tig"/>
    <property type="match status" value="1"/>
</dbReference>
<dbReference type="GO" id="GO:0005737">
    <property type="term" value="C:cytoplasm"/>
    <property type="evidence" value="ECO:0007669"/>
    <property type="project" value="UniProtKB-SubCell"/>
</dbReference>
<proteinExistence type="inferred from homology"/>
<dbReference type="GO" id="GO:0043335">
    <property type="term" value="P:protein unfolding"/>
    <property type="evidence" value="ECO:0007669"/>
    <property type="project" value="TreeGrafter"/>
</dbReference>
<evidence type="ECO:0000256" key="8">
    <source>
        <dbReference type="ARBA" id="ARBA00023235"/>
    </source>
</evidence>
<accession>A0A4U1L055</accession>
<dbReference type="FunFam" id="3.10.50.40:FF:000001">
    <property type="entry name" value="Trigger factor"/>
    <property type="match status" value="1"/>
</dbReference>
<keyword evidence="6 12" id="KW-0697">Rotamase</keyword>
<keyword evidence="12" id="KW-0963">Cytoplasm</keyword>
<evidence type="ECO:0000256" key="5">
    <source>
        <dbReference type="ARBA" id="ARBA00022618"/>
    </source>
</evidence>
<keyword evidence="7 12" id="KW-0143">Chaperone</keyword>
<evidence type="ECO:0000256" key="9">
    <source>
        <dbReference type="ARBA" id="ARBA00023306"/>
    </source>
</evidence>
<feature type="compositionally biased region" description="Basic and acidic residues" evidence="15">
    <location>
        <begin position="449"/>
        <end position="461"/>
    </location>
</feature>
<evidence type="ECO:0000256" key="15">
    <source>
        <dbReference type="SAM" id="MobiDB-lite"/>
    </source>
</evidence>
<protein>
    <recommendedName>
        <fullName evidence="4 12">Trigger factor</fullName>
        <shortName evidence="12">TF</shortName>
        <ecNumber evidence="3 12">5.2.1.8</ecNumber>
    </recommendedName>
    <alternativeName>
        <fullName evidence="11 12">PPIase</fullName>
    </alternativeName>
</protein>
<name>A0A4U1L055_9SPHN</name>
<evidence type="ECO:0000256" key="10">
    <source>
        <dbReference type="ARBA" id="ARBA00024849"/>
    </source>
</evidence>
<evidence type="ECO:0000256" key="1">
    <source>
        <dbReference type="ARBA" id="ARBA00000971"/>
    </source>
</evidence>
<evidence type="ECO:0000256" key="11">
    <source>
        <dbReference type="ARBA" id="ARBA00029986"/>
    </source>
</evidence>
<keyword evidence="9 12" id="KW-0131">Cell cycle</keyword>
<dbReference type="EC" id="5.2.1.8" evidence="3 12"/>
<comment type="subcellular location">
    <subcellularLocation>
        <location evidence="12">Cytoplasm</location>
    </subcellularLocation>
    <text evidence="12">About half TF is bound to the ribosome near the polypeptide exit tunnel while the other half is free in the cytoplasm.</text>
</comment>
<dbReference type="Gene3D" id="3.10.50.40">
    <property type="match status" value="1"/>
</dbReference>
<dbReference type="Gene3D" id="1.10.3120.10">
    <property type="entry name" value="Trigger factor, C-terminal domain"/>
    <property type="match status" value="1"/>
</dbReference>
<dbReference type="Pfam" id="PF00254">
    <property type="entry name" value="FKBP_C"/>
    <property type="match status" value="1"/>
</dbReference>
<keyword evidence="5 12" id="KW-0132">Cell division</keyword>
<feature type="compositionally biased region" description="Low complexity" evidence="15">
    <location>
        <begin position="495"/>
        <end position="510"/>
    </location>
</feature>
<dbReference type="Pfam" id="PF05697">
    <property type="entry name" value="Trigger_N"/>
    <property type="match status" value="1"/>
</dbReference>
<gene>
    <name evidence="12" type="primary">tig</name>
    <name evidence="17" type="ORF">FBR43_04445</name>
</gene>
<evidence type="ECO:0000256" key="13">
    <source>
        <dbReference type="PROSITE-ProRule" id="PRU00277"/>
    </source>
</evidence>
<evidence type="ECO:0000256" key="3">
    <source>
        <dbReference type="ARBA" id="ARBA00013194"/>
    </source>
</evidence>
<evidence type="ECO:0000256" key="14">
    <source>
        <dbReference type="RuleBase" id="RU003914"/>
    </source>
</evidence>
<dbReference type="PROSITE" id="PS50059">
    <property type="entry name" value="FKBP_PPIASE"/>
    <property type="match status" value="1"/>
</dbReference>
<keyword evidence="18" id="KW-1185">Reference proteome</keyword>
<reference evidence="17 18" key="1">
    <citation type="submission" date="2019-04" db="EMBL/GenBank/DDBJ databases">
        <authorList>
            <person name="Yang Y."/>
            <person name="Wei D."/>
        </authorList>
    </citation>
    <scope>NUCLEOTIDE SEQUENCE [LARGE SCALE GENOMIC DNA]</scope>
    <source>
        <strain evidence="17 18">L-1-4w-11</strain>
    </source>
</reference>
<dbReference type="SUPFAM" id="SSF102735">
    <property type="entry name" value="Trigger factor ribosome-binding domain"/>
    <property type="match status" value="1"/>
</dbReference>
<dbReference type="GO" id="GO:0051083">
    <property type="term" value="P:'de novo' cotranslational protein folding"/>
    <property type="evidence" value="ECO:0007669"/>
    <property type="project" value="TreeGrafter"/>
</dbReference>
<comment type="similarity">
    <text evidence="2 12 14">Belongs to the FKBP-type PPIase family. Tig subfamily.</text>
</comment>
<dbReference type="NCBIfam" id="TIGR00115">
    <property type="entry name" value="tig"/>
    <property type="match status" value="1"/>
</dbReference>
<dbReference type="PANTHER" id="PTHR30560:SF3">
    <property type="entry name" value="TRIGGER FACTOR-LIKE PROTEIN TIG, CHLOROPLASTIC"/>
    <property type="match status" value="1"/>
</dbReference>
<dbReference type="InterPro" id="IPR001179">
    <property type="entry name" value="PPIase_FKBP_dom"/>
</dbReference>
<dbReference type="GO" id="GO:0003755">
    <property type="term" value="F:peptidyl-prolyl cis-trans isomerase activity"/>
    <property type="evidence" value="ECO:0007669"/>
    <property type="project" value="UniProtKB-UniRule"/>
</dbReference>
<dbReference type="InterPro" id="IPR008881">
    <property type="entry name" value="Trigger_fac_ribosome-bd_bac"/>
</dbReference>
<comment type="domain">
    <text evidence="12">Consists of 3 domains; the N-terminus binds the ribosome, the middle domain has PPIase activity, while the C-terminus has intrinsic chaperone activity on its own.</text>
</comment>
<dbReference type="Gene3D" id="3.30.70.1050">
    <property type="entry name" value="Trigger factor ribosome-binding domain"/>
    <property type="match status" value="1"/>
</dbReference>
<dbReference type="GO" id="GO:0051301">
    <property type="term" value="P:cell division"/>
    <property type="evidence" value="ECO:0007669"/>
    <property type="project" value="UniProtKB-KW"/>
</dbReference>
<dbReference type="OrthoDB" id="9767721at2"/>
<evidence type="ECO:0000256" key="2">
    <source>
        <dbReference type="ARBA" id="ARBA00005464"/>
    </source>
</evidence>
<sequence length="547" mass="59655">MQTVETLNEGLKRAYTLTIPAADIERRVDAEVKRVAPQIRMPGFRPGKVPANLVRKMHGEALAQDALNTSIQEGIQALIAEQKLRPAMQPSVALDDYAPGKDAAVKVELEVLPDVPAPSIDGLKLERLIVPVADDRVDEQLRMIAGQQKKFDDAPEGHTAATGDLVVMDFVGKVDGVAFDGGTGEDMSVEIGTGRLIPGFEDQLVGVKAGDEKQIEVTFPEDYGVDTLAGKPATFDLTIKAVRVSGDQAIDDDFAKSLGLESLEQLQGMIRSQLENETGQMTRTHMKRKLLDQLAEGHDFPVPPSMVEAEFNQIWAQLEQEAAREEDPAAAMAELENERDDYRKIAERRVRLGLLLSEIGQANGIEVTQAEMSRLVMQAAQQYREADRERFIQYVQQEPMAAAQLRAPLYEDKVVDFLFDKAEVAEREVTREELEAAIEAEDGNVPHVHGPDCDHDHDHAPKKAKAKKVTAKDVEPAEPNAPAEAEAPKKKAATKKALAAPAEEAPAAEAEPVKKKAAPKKKAEAADDAAEPAPKKKAPAKKKAEAE</sequence>
<dbReference type="AlphaFoldDB" id="A0A4U1L055"/>
<comment type="caution">
    <text evidence="17">The sequence shown here is derived from an EMBL/GenBank/DDBJ whole genome shotgun (WGS) entry which is preliminary data.</text>
</comment>
<dbReference type="InterPro" id="IPR005215">
    <property type="entry name" value="Trig_fac"/>
</dbReference>
<feature type="region of interest" description="Disordered" evidence="15">
    <location>
        <begin position="438"/>
        <end position="547"/>
    </location>
</feature>
<evidence type="ECO:0000256" key="6">
    <source>
        <dbReference type="ARBA" id="ARBA00023110"/>
    </source>
</evidence>
<evidence type="ECO:0000256" key="4">
    <source>
        <dbReference type="ARBA" id="ARBA00016902"/>
    </source>
</evidence>
<comment type="function">
    <text evidence="10 12">Involved in protein export. Acts as a chaperone by maintaining the newly synthesized protein in an open conformation. Functions as a peptidyl-prolyl cis-trans isomerase.</text>
</comment>
<dbReference type="PANTHER" id="PTHR30560">
    <property type="entry name" value="TRIGGER FACTOR CHAPERONE AND PEPTIDYL-PROLYL CIS/TRANS ISOMERASE"/>
    <property type="match status" value="1"/>
</dbReference>
<dbReference type="InterPro" id="IPR008880">
    <property type="entry name" value="Trigger_fac_C"/>
</dbReference>
<dbReference type="GO" id="GO:0015031">
    <property type="term" value="P:protein transport"/>
    <property type="evidence" value="ECO:0007669"/>
    <property type="project" value="UniProtKB-UniRule"/>
</dbReference>
<dbReference type="GO" id="GO:0044183">
    <property type="term" value="F:protein folding chaperone"/>
    <property type="evidence" value="ECO:0007669"/>
    <property type="project" value="TreeGrafter"/>
</dbReference>
<evidence type="ECO:0000313" key="17">
    <source>
        <dbReference type="EMBL" id="TKD50089.1"/>
    </source>
</evidence>
<dbReference type="SUPFAM" id="SSF109998">
    <property type="entry name" value="Triger factor/SurA peptide-binding domain-like"/>
    <property type="match status" value="1"/>
</dbReference>
<evidence type="ECO:0000313" key="18">
    <source>
        <dbReference type="Proteomes" id="UP000309138"/>
    </source>
</evidence>
<dbReference type="InterPro" id="IPR027304">
    <property type="entry name" value="Trigger_fact/SurA_dom_sf"/>
</dbReference>
<evidence type="ECO:0000259" key="16">
    <source>
        <dbReference type="PROSITE" id="PS50059"/>
    </source>
</evidence>
<dbReference type="Proteomes" id="UP000309138">
    <property type="component" value="Unassembled WGS sequence"/>
</dbReference>
<evidence type="ECO:0000256" key="7">
    <source>
        <dbReference type="ARBA" id="ARBA00023186"/>
    </source>
</evidence>
<evidence type="ECO:0000256" key="12">
    <source>
        <dbReference type="HAMAP-Rule" id="MF_00303"/>
    </source>
</evidence>
<organism evidence="17 18">
    <name type="scientific">Sphingomonas baiyangensis</name>
    <dbReference type="NCBI Taxonomy" id="2572576"/>
    <lineage>
        <taxon>Bacteria</taxon>
        <taxon>Pseudomonadati</taxon>
        <taxon>Pseudomonadota</taxon>
        <taxon>Alphaproteobacteria</taxon>
        <taxon>Sphingomonadales</taxon>
        <taxon>Sphingomonadaceae</taxon>
        <taxon>Sphingomonas</taxon>
    </lineage>
</organism>
<dbReference type="GO" id="GO:0043022">
    <property type="term" value="F:ribosome binding"/>
    <property type="evidence" value="ECO:0007669"/>
    <property type="project" value="TreeGrafter"/>
</dbReference>
<dbReference type="InterPro" id="IPR046357">
    <property type="entry name" value="PPIase_dom_sf"/>
</dbReference>
<dbReference type="RefSeq" id="WP_136942031.1">
    <property type="nucleotide sequence ID" value="NZ_SWKR01000002.1"/>
</dbReference>
<dbReference type="EMBL" id="SWKR01000002">
    <property type="protein sequence ID" value="TKD50089.1"/>
    <property type="molecule type" value="Genomic_DNA"/>
</dbReference>
<keyword evidence="8 12" id="KW-0413">Isomerase</keyword>